<reference evidence="1" key="1">
    <citation type="journal article" date="2014" name="Front. Microbiol.">
        <title>High frequency of phylogenetically diverse reductive dehalogenase-homologous genes in deep subseafloor sedimentary metagenomes.</title>
        <authorList>
            <person name="Kawai M."/>
            <person name="Futagami T."/>
            <person name="Toyoda A."/>
            <person name="Takaki Y."/>
            <person name="Nishi S."/>
            <person name="Hori S."/>
            <person name="Arai W."/>
            <person name="Tsubouchi T."/>
            <person name="Morono Y."/>
            <person name="Uchiyama I."/>
            <person name="Ito T."/>
            <person name="Fujiyama A."/>
            <person name="Inagaki F."/>
            <person name="Takami H."/>
        </authorList>
    </citation>
    <scope>NUCLEOTIDE SEQUENCE</scope>
    <source>
        <strain evidence="1">Expedition CK06-06</strain>
    </source>
</reference>
<protein>
    <submittedName>
        <fullName evidence="1">Uncharacterized protein</fullName>
    </submittedName>
</protein>
<proteinExistence type="predicted"/>
<name>X1RMI8_9ZZZZ</name>
<sequence>MAEEEIPANCDILRVKYHCDTLSVITPKACKYRQEPATSATKDVDSTIDTAFGVKNCGDVKGNFYSIIKVDGIVKASRYNEWLDVGELSSPILFSFYMPDKVVKVEFIGGHKEAGVWTEDYHSTITLTPAELAEPIASNNKPTSAVFPEGTVVIKELNIPEGKQSGYYTVRMSFTTEYPAAVWADLVDEDDKRIWKSAVKTSPSTFKKSFHDSDLKKLKVRRFDSGKFSLTSEIFEVYWRA</sequence>
<gene>
    <name evidence="1" type="ORF">S12H4_00261</name>
</gene>
<comment type="caution">
    <text evidence="1">The sequence shown here is derived from an EMBL/GenBank/DDBJ whole genome shotgun (WGS) entry which is preliminary data.</text>
</comment>
<evidence type="ECO:0000313" key="1">
    <source>
        <dbReference type="EMBL" id="GAI68186.1"/>
    </source>
</evidence>
<organism evidence="1">
    <name type="scientific">marine sediment metagenome</name>
    <dbReference type="NCBI Taxonomy" id="412755"/>
    <lineage>
        <taxon>unclassified sequences</taxon>
        <taxon>metagenomes</taxon>
        <taxon>ecological metagenomes</taxon>
    </lineage>
</organism>
<dbReference type="EMBL" id="BARW01000022">
    <property type="protein sequence ID" value="GAI68186.1"/>
    <property type="molecule type" value="Genomic_DNA"/>
</dbReference>
<accession>X1RMI8</accession>
<dbReference type="AlphaFoldDB" id="X1RMI8"/>